<dbReference type="GO" id="GO:0016787">
    <property type="term" value="F:hydrolase activity"/>
    <property type="evidence" value="ECO:0007669"/>
    <property type="project" value="UniProtKB-KW"/>
</dbReference>
<dbReference type="InterPro" id="IPR029058">
    <property type="entry name" value="AB_hydrolase_fold"/>
</dbReference>
<proteinExistence type="predicted"/>
<evidence type="ECO:0000259" key="1">
    <source>
        <dbReference type="Pfam" id="PF12697"/>
    </source>
</evidence>
<accession>A0ABS9YLK7</accession>
<dbReference type="SUPFAM" id="SSF53474">
    <property type="entry name" value="alpha/beta-Hydrolases"/>
    <property type="match status" value="1"/>
</dbReference>
<keyword evidence="2" id="KW-0378">Hydrolase</keyword>
<reference evidence="2" key="1">
    <citation type="submission" date="2022-03" db="EMBL/GenBank/DDBJ databases">
        <title>Streptomyces 7R015 and 7R016 isolated from Barleria lupulina in Thailand.</title>
        <authorList>
            <person name="Kanchanasin P."/>
            <person name="Phongsopitanun W."/>
            <person name="Tanasupawat S."/>
        </authorList>
    </citation>
    <scope>NUCLEOTIDE SEQUENCE</scope>
    <source>
        <strain evidence="2">7R015</strain>
    </source>
</reference>
<name>A0ABS9YLK7_9ACTN</name>
<keyword evidence="3" id="KW-1185">Reference proteome</keyword>
<sequence>MNERWDVRRAGPAEATHRVLMIPGGMCSTEFYADVMAEPVLAGLSTVAVTQPGFAGTAAPADVSMEHYAELLARFAADTGCDVLVGHSLGANVAIEMAAAGLFKGPLVLLSPTFSRGDEAKFLAVMNTVGKVPGLGGAVWAGMLWLLPKVMRREMPADRAQTLSADMAGNDPAVCRRIVRSYYEYLDRYPSLVPRLCGAAVPAWVVRGDHDEIGLTDDERRGLEDCPQIRLVTVPDAGHMLLVEQPARVAEVIAEAAAAL</sequence>
<dbReference type="Proteomes" id="UP001165269">
    <property type="component" value="Unassembled WGS sequence"/>
</dbReference>
<dbReference type="EMBL" id="JALDAY010000017">
    <property type="protein sequence ID" value="MCI3278151.1"/>
    <property type="molecule type" value="Genomic_DNA"/>
</dbReference>
<dbReference type="PANTHER" id="PTHR43689">
    <property type="entry name" value="HYDROLASE"/>
    <property type="match status" value="1"/>
</dbReference>
<dbReference type="Pfam" id="PF12697">
    <property type="entry name" value="Abhydrolase_6"/>
    <property type="match status" value="1"/>
</dbReference>
<dbReference type="Gene3D" id="3.40.50.1820">
    <property type="entry name" value="alpha/beta hydrolase"/>
    <property type="match status" value="1"/>
</dbReference>
<protein>
    <submittedName>
        <fullName evidence="2">Alpha/beta hydrolase</fullName>
    </submittedName>
</protein>
<evidence type="ECO:0000313" key="3">
    <source>
        <dbReference type="Proteomes" id="UP001165269"/>
    </source>
</evidence>
<feature type="domain" description="AB hydrolase-1" evidence="1">
    <location>
        <begin position="19"/>
        <end position="252"/>
    </location>
</feature>
<dbReference type="RefSeq" id="WP_242776487.1">
    <property type="nucleotide sequence ID" value="NZ_JALDAY010000017.1"/>
</dbReference>
<dbReference type="InterPro" id="IPR000073">
    <property type="entry name" value="AB_hydrolase_1"/>
</dbReference>
<comment type="caution">
    <text evidence="2">The sequence shown here is derived from an EMBL/GenBank/DDBJ whole genome shotgun (WGS) entry which is preliminary data.</text>
</comment>
<evidence type="ECO:0000313" key="2">
    <source>
        <dbReference type="EMBL" id="MCI3278151.1"/>
    </source>
</evidence>
<dbReference type="PANTHER" id="PTHR43689:SF8">
    <property type="entry name" value="ALPHA_BETA-HYDROLASES SUPERFAMILY PROTEIN"/>
    <property type="match status" value="1"/>
</dbReference>
<gene>
    <name evidence="2" type="ORF">MQP27_44500</name>
</gene>
<organism evidence="2 3">
    <name type="scientific">Streptomyces cylindrosporus</name>
    <dbReference type="NCBI Taxonomy" id="2927583"/>
    <lineage>
        <taxon>Bacteria</taxon>
        <taxon>Bacillati</taxon>
        <taxon>Actinomycetota</taxon>
        <taxon>Actinomycetes</taxon>
        <taxon>Kitasatosporales</taxon>
        <taxon>Streptomycetaceae</taxon>
        <taxon>Streptomyces</taxon>
    </lineage>
</organism>